<dbReference type="InterPro" id="IPR036942">
    <property type="entry name" value="Beta-barrel_TonB_sf"/>
</dbReference>
<keyword evidence="3 10" id="KW-0813">Transport</keyword>
<dbReference type="SUPFAM" id="SSF56935">
    <property type="entry name" value="Porins"/>
    <property type="match status" value="1"/>
</dbReference>
<keyword evidence="6 11" id="KW-0798">TonB box</keyword>
<dbReference type="InterPro" id="IPR012910">
    <property type="entry name" value="Plug_dom"/>
</dbReference>
<evidence type="ECO:0000259" key="13">
    <source>
        <dbReference type="Pfam" id="PF00593"/>
    </source>
</evidence>
<accession>A0ABS8IVI6</accession>
<comment type="subcellular location">
    <subcellularLocation>
        <location evidence="1 10">Cell outer membrane</location>
        <topology evidence="1 10">Multi-pass membrane protein</topology>
    </subcellularLocation>
</comment>
<feature type="domain" description="TonB-dependent receptor-like beta-barrel" evidence="13">
    <location>
        <begin position="292"/>
        <end position="633"/>
    </location>
</feature>
<keyword evidence="8 15" id="KW-0675">Receptor</keyword>
<dbReference type="InterPro" id="IPR039426">
    <property type="entry name" value="TonB-dep_rcpt-like"/>
</dbReference>
<evidence type="ECO:0000256" key="5">
    <source>
        <dbReference type="ARBA" id="ARBA00022692"/>
    </source>
</evidence>
<dbReference type="EMBL" id="JAJHPV010000014">
    <property type="protein sequence ID" value="MCC6072480.1"/>
    <property type="molecule type" value="Genomic_DNA"/>
</dbReference>
<feature type="signal peptide" evidence="12">
    <location>
        <begin position="1"/>
        <end position="22"/>
    </location>
</feature>
<name>A0ABS8IVI6_9BURK</name>
<dbReference type="Proteomes" id="UP001198701">
    <property type="component" value="Unassembled WGS sequence"/>
</dbReference>
<evidence type="ECO:0000313" key="15">
    <source>
        <dbReference type="EMBL" id="MCC6072480.1"/>
    </source>
</evidence>
<evidence type="ECO:0000256" key="3">
    <source>
        <dbReference type="ARBA" id="ARBA00022448"/>
    </source>
</evidence>
<feature type="chain" id="PRO_5046740391" evidence="12">
    <location>
        <begin position="23"/>
        <end position="664"/>
    </location>
</feature>
<dbReference type="Gene3D" id="2.170.130.10">
    <property type="entry name" value="TonB-dependent receptor, plug domain"/>
    <property type="match status" value="1"/>
</dbReference>
<proteinExistence type="inferred from homology"/>
<reference evidence="15 16" key="1">
    <citation type="submission" date="2021-11" db="EMBL/GenBank/DDBJ databases">
        <authorList>
            <person name="Huq M.A."/>
        </authorList>
    </citation>
    <scope>NUCLEOTIDE SEQUENCE [LARGE SCALE GENOMIC DNA]</scope>
    <source>
        <strain evidence="15 16">MAHUQ-52</strain>
    </source>
</reference>
<keyword evidence="7 10" id="KW-0472">Membrane</keyword>
<gene>
    <name evidence="15" type="ORF">LMJ30_16155</name>
</gene>
<evidence type="ECO:0000256" key="1">
    <source>
        <dbReference type="ARBA" id="ARBA00004571"/>
    </source>
</evidence>
<sequence length="664" mass="72045">MKFQRKLAAAAVLSALSTLSHAQSAPQGQSPEAAIPKVVVTATPFRAGEGDQILTPAKILSGDELRDKVGSSLGETLSQELGVSASGFGPGASRPIIRGLEGSRVKMMENGMAVSDVSGLSNDHAVAAEGAVARQIEILRGPAALLYGSGAIGGLVNVVNERIPTHLEEKPVGQAEVRYGTVDESRNASGSVDGSAGAIGFHVDGNIRRAHDYEIPGPRVLGDEASGRARLGDSFTRQETGGAGASLIGKWGHVGASVSLLDSLYGIPSGEGARIDQSQTRYDIDSLVNTPLQGFESFKFKLGYTDYEHTELDADNEPETRFTNRSLESRWELAHKPVAGWHGTLGMQTENTHFAALSEHEEHTTVPATHSTSVAGFLVEERDFGKLRMNAGVRLETVKRRPDGMQKREFDLTSYSIGGMYPVMPGYSAGLTLSVAQRAPATEELYSEGPHHATETFDIGNPNFKKETSHNIELTLQKTTGLLRWKANLFENKVKDFVYGHVTGVLVEEEGEELRERIFEQADARIRGAEAEIGYNQQGQGLSARAFADTSRGKLERGDNLPLQPATRVGFDIGYRKGAIRSGLSVMRALEQDRLASFEETETPAYTQVGANLSYTQKYRNHDLTWFLLAKNLLDEDIRMSTSLLKDVSPLPGRNFVFGVRTRF</sequence>
<dbReference type="PROSITE" id="PS52016">
    <property type="entry name" value="TONB_DEPENDENT_REC_3"/>
    <property type="match status" value="1"/>
</dbReference>
<keyword evidence="12" id="KW-0732">Signal</keyword>
<evidence type="ECO:0000256" key="12">
    <source>
        <dbReference type="SAM" id="SignalP"/>
    </source>
</evidence>
<evidence type="ECO:0000259" key="14">
    <source>
        <dbReference type="Pfam" id="PF07715"/>
    </source>
</evidence>
<evidence type="ECO:0000256" key="10">
    <source>
        <dbReference type="PROSITE-ProRule" id="PRU01360"/>
    </source>
</evidence>
<dbReference type="InterPro" id="IPR000531">
    <property type="entry name" value="Beta-barrel_TonB"/>
</dbReference>
<organism evidence="15 16">
    <name type="scientific">Massilia agrisoli</name>
    <dbReference type="NCBI Taxonomy" id="2892444"/>
    <lineage>
        <taxon>Bacteria</taxon>
        <taxon>Pseudomonadati</taxon>
        <taxon>Pseudomonadota</taxon>
        <taxon>Betaproteobacteria</taxon>
        <taxon>Burkholderiales</taxon>
        <taxon>Oxalobacteraceae</taxon>
        <taxon>Telluria group</taxon>
        <taxon>Massilia</taxon>
    </lineage>
</organism>
<evidence type="ECO:0000256" key="4">
    <source>
        <dbReference type="ARBA" id="ARBA00022452"/>
    </source>
</evidence>
<evidence type="ECO:0000313" key="16">
    <source>
        <dbReference type="Proteomes" id="UP001198701"/>
    </source>
</evidence>
<evidence type="ECO:0000256" key="8">
    <source>
        <dbReference type="ARBA" id="ARBA00023170"/>
    </source>
</evidence>
<dbReference type="RefSeq" id="WP_229433361.1">
    <property type="nucleotide sequence ID" value="NZ_JAJHPV010000014.1"/>
</dbReference>
<protein>
    <submittedName>
        <fullName evidence="15">TonB-dependent receptor</fullName>
    </submittedName>
</protein>
<dbReference type="PANTHER" id="PTHR30069">
    <property type="entry name" value="TONB-DEPENDENT OUTER MEMBRANE RECEPTOR"/>
    <property type="match status" value="1"/>
</dbReference>
<keyword evidence="9 10" id="KW-0998">Cell outer membrane</keyword>
<comment type="caution">
    <text evidence="15">The sequence shown here is derived from an EMBL/GenBank/DDBJ whole genome shotgun (WGS) entry which is preliminary data.</text>
</comment>
<keyword evidence="4 10" id="KW-1134">Transmembrane beta strand</keyword>
<dbReference type="InterPro" id="IPR037066">
    <property type="entry name" value="Plug_dom_sf"/>
</dbReference>
<evidence type="ECO:0000256" key="2">
    <source>
        <dbReference type="ARBA" id="ARBA00009810"/>
    </source>
</evidence>
<dbReference type="PANTHER" id="PTHR30069:SF40">
    <property type="entry name" value="TONB-DEPENDENT RECEPTOR NMB0964-RELATED"/>
    <property type="match status" value="1"/>
</dbReference>
<keyword evidence="5 10" id="KW-0812">Transmembrane</keyword>
<dbReference type="Gene3D" id="2.40.170.20">
    <property type="entry name" value="TonB-dependent receptor, beta-barrel domain"/>
    <property type="match status" value="1"/>
</dbReference>
<evidence type="ECO:0000256" key="9">
    <source>
        <dbReference type="ARBA" id="ARBA00023237"/>
    </source>
</evidence>
<evidence type="ECO:0000256" key="11">
    <source>
        <dbReference type="RuleBase" id="RU003357"/>
    </source>
</evidence>
<dbReference type="Pfam" id="PF07715">
    <property type="entry name" value="Plug"/>
    <property type="match status" value="1"/>
</dbReference>
<feature type="domain" description="TonB-dependent receptor plug" evidence="14">
    <location>
        <begin position="56"/>
        <end position="154"/>
    </location>
</feature>
<comment type="similarity">
    <text evidence="2 10 11">Belongs to the TonB-dependent receptor family.</text>
</comment>
<dbReference type="Pfam" id="PF00593">
    <property type="entry name" value="TonB_dep_Rec_b-barrel"/>
    <property type="match status" value="1"/>
</dbReference>
<evidence type="ECO:0000256" key="7">
    <source>
        <dbReference type="ARBA" id="ARBA00023136"/>
    </source>
</evidence>
<evidence type="ECO:0000256" key="6">
    <source>
        <dbReference type="ARBA" id="ARBA00023077"/>
    </source>
</evidence>
<keyword evidence="16" id="KW-1185">Reference proteome</keyword>